<evidence type="ECO:0000313" key="1">
    <source>
        <dbReference type="EMBL" id="KKI99151.1"/>
    </source>
</evidence>
<name>A0A0M2PXP1_PROHO</name>
<comment type="caution">
    <text evidence="1">The sequence shown here is derived from an EMBL/GenBank/DDBJ whole genome shotgun (WGS) entry which is preliminary data.</text>
</comment>
<keyword evidence="2" id="KW-1185">Reference proteome</keyword>
<sequence length="71" mass="7539">MGLGVTGATLTLDSIKLVGQWNSFPLSDGAAVIPYSRGAAAGFGSWYLLPIFATDIRYRYSLPITGQSLVD</sequence>
<gene>
    <name evidence="1" type="ORF">PROH_15385</name>
</gene>
<dbReference type="EMBL" id="AJTX02000006">
    <property type="protein sequence ID" value="KKI99151.1"/>
    <property type="molecule type" value="Genomic_DNA"/>
</dbReference>
<dbReference type="Proteomes" id="UP000034681">
    <property type="component" value="Unassembled WGS sequence"/>
</dbReference>
<accession>A0A0M2PXP1</accession>
<evidence type="ECO:0000313" key="2">
    <source>
        <dbReference type="Proteomes" id="UP000034681"/>
    </source>
</evidence>
<proteinExistence type="predicted"/>
<reference evidence="1" key="1">
    <citation type="submission" date="2012-04" db="EMBL/GenBank/DDBJ databases">
        <authorList>
            <person name="Borisov I.G."/>
            <person name="Ivanikova N.V."/>
            <person name="Pinevich A.V."/>
        </authorList>
    </citation>
    <scope>NUCLEOTIDE SEQUENCE</scope>
    <source>
        <strain evidence="1">CALU 1027</strain>
    </source>
</reference>
<protein>
    <submittedName>
        <fullName evidence="1">Uncharacterized protein</fullName>
    </submittedName>
</protein>
<organism evidence="1 2">
    <name type="scientific">Prochlorothrix hollandica PCC 9006 = CALU 1027</name>
    <dbReference type="NCBI Taxonomy" id="317619"/>
    <lineage>
        <taxon>Bacteria</taxon>
        <taxon>Bacillati</taxon>
        <taxon>Cyanobacteriota</taxon>
        <taxon>Cyanophyceae</taxon>
        <taxon>Prochlorotrichales</taxon>
        <taxon>Prochlorotrichaceae</taxon>
        <taxon>Prochlorothrix</taxon>
    </lineage>
</organism>
<dbReference type="AlphaFoldDB" id="A0A0M2PXP1"/>